<evidence type="ECO:0000256" key="3">
    <source>
        <dbReference type="ARBA" id="ARBA00022801"/>
    </source>
</evidence>
<protein>
    <recommendedName>
        <fullName evidence="2">3-hydroxyisobutyryl-CoA hydrolase</fullName>
        <ecNumber evidence="2">3.1.2.4</ecNumber>
    </recommendedName>
</protein>
<dbReference type="EC" id="3.1.2.4" evidence="2"/>
<name>A0A0G4H100_9ALVE</name>
<evidence type="ECO:0000256" key="1">
    <source>
        <dbReference type="ARBA" id="ARBA00001709"/>
    </source>
</evidence>
<dbReference type="SUPFAM" id="SSF52096">
    <property type="entry name" value="ClpP/crotonase"/>
    <property type="match status" value="1"/>
</dbReference>
<dbReference type="PANTHER" id="PTHR43176">
    <property type="entry name" value="3-HYDROXYISOBUTYRYL-COA HYDROLASE-RELATED"/>
    <property type="match status" value="1"/>
</dbReference>
<evidence type="ECO:0000259" key="4">
    <source>
        <dbReference type="Pfam" id="PF16113"/>
    </source>
</evidence>
<dbReference type="InterPro" id="IPR032259">
    <property type="entry name" value="HIBYL-CoA-H"/>
</dbReference>
<gene>
    <name evidence="5" type="ORF">Cvel_24219</name>
</gene>
<dbReference type="GO" id="GO:0006574">
    <property type="term" value="P:L-valine catabolic process"/>
    <property type="evidence" value="ECO:0007669"/>
    <property type="project" value="TreeGrafter"/>
</dbReference>
<comment type="catalytic activity">
    <reaction evidence="1">
        <text>3-hydroxy-2-methylpropanoyl-CoA + H2O = 3-hydroxy-2-methylpropanoate + CoA + H(+)</text>
        <dbReference type="Rhea" id="RHEA:20888"/>
        <dbReference type="ChEBI" id="CHEBI:11805"/>
        <dbReference type="ChEBI" id="CHEBI:15377"/>
        <dbReference type="ChEBI" id="CHEBI:15378"/>
        <dbReference type="ChEBI" id="CHEBI:57287"/>
        <dbReference type="ChEBI" id="CHEBI:57340"/>
        <dbReference type="EC" id="3.1.2.4"/>
    </reaction>
</comment>
<dbReference type="PANTHER" id="PTHR43176:SF3">
    <property type="entry name" value="3-HYDROXYISOBUTYRYL-COA HYDROLASE, MITOCHONDRIAL"/>
    <property type="match status" value="1"/>
</dbReference>
<reference evidence="5" key="1">
    <citation type="submission" date="2014-11" db="EMBL/GenBank/DDBJ databases">
        <authorList>
            <person name="Otto D Thomas"/>
            <person name="Naeem Raeece"/>
        </authorList>
    </citation>
    <scope>NUCLEOTIDE SEQUENCE</scope>
</reference>
<dbReference type="InterPro" id="IPR029045">
    <property type="entry name" value="ClpP/crotonase-like_dom_sf"/>
</dbReference>
<dbReference type="Gene3D" id="3.90.226.10">
    <property type="entry name" value="2-enoyl-CoA Hydratase, Chain A, domain 1"/>
    <property type="match status" value="2"/>
</dbReference>
<sequence>MQSSARRSSSCLPVLARLLPGAHGHTATLGLVHPLPANFLLQSVRRIRTGFFRDDRDFIDPESVLFAPSVEEWQHADDPTLSSPVLERNNVGMGILLLNREKGIDLTTCNLLFRKLRELEVNSMKKFVVLSSIWRDVFCAGVDKKELLELAEASQWNGTTLPIAFSFLKNRYETSWLIATYEKPLLALMNGSAQDAGALSTFANISCAYRHSEYKADSAKIGFIPDGGASLLLGLMPAHLGSYVSLTGKTIRGPDLITTGLARQWVSPEALPFLEITSEKQLEVSEQDGKALLEEHFLTPPEAGWEFDVALQQNVRGAFSQPTLPAVVRRLEIQAETRGHTGSWARQTLTALRDPSRSPLALCVTFELLRRVRARVIDLLVKARIGAEEWERLQRGLRTLPTDHEEASERQIVEGLRENVLEYALRAELRVASRLMMKRDLVEGLRSHLTGGCDEALFLRPQWTYQSIEDVPQEEVDSLFEPLEFPTDEFAVCERSGISLSAHPRLRRMHPDFDPETGLDHDPLFMRQEDYRWSPQYLREEKERLHFLLHSPESPHLRKRAEEAARAAGIFR</sequence>
<dbReference type="EMBL" id="CDMZ01001753">
    <property type="protein sequence ID" value="CEM37055.1"/>
    <property type="molecule type" value="Genomic_DNA"/>
</dbReference>
<organism evidence="5">
    <name type="scientific">Chromera velia CCMP2878</name>
    <dbReference type="NCBI Taxonomy" id="1169474"/>
    <lineage>
        <taxon>Eukaryota</taxon>
        <taxon>Sar</taxon>
        <taxon>Alveolata</taxon>
        <taxon>Colpodellida</taxon>
        <taxon>Chromeraceae</taxon>
        <taxon>Chromera</taxon>
    </lineage>
</organism>
<evidence type="ECO:0000256" key="2">
    <source>
        <dbReference type="ARBA" id="ARBA00011915"/>
    </source>
</evidence>
<proteinExistence type="predicted"/>
<feature type="domain" description="Enoyl-CoA hydratase/isomerase" evidence="4">
    <location>
        <begin position="94"/>
        <end position="375"/>
    </location>
</feature>
<keyword evidence="3" id="KW-0378">Hydrolase</keyword>
<dbReference type="VEuPathDB" id="CryptoDB:Cvel_24219"/>
<accession>A0A0G4H100</accession>
<dbReference type="PhylomeDB" id="A0A0G4H100"/>
<dbReference type="CDD" id="cd06558">
    <property type="entry name" value="crotonase-like"/>
    <property type="match status" value="1"/>
</dbReference>
<dbReference type="GO" id="GO:0003860">
    <property type="term" value="F:3-hydroxyisobutyryl-CoA hydrolase activity"/>
    <property type="evidence" value="ECO:0007669"/>
    <property type="project" value="UniProtKB-EC"/>
</dbReference>
<dbReference type="InterPro" id="IPR045004">
    <property type="entry name" value="ECH_dom"/>
</dbReference>
<dbReference type="Pfam" id="PF16113">
    <property type="entry name" value="ECH_2"/>
    <property type="match status" value="2"/>
</dbReference>
<evidence type="ECO:0000313" key="5">
    <source>
        <dbReference type="EMBL" id="CEM37055.1"/>
    </source>
</evidence>
<feature type="domain" description="Enoyl-CoA hydratase/isomerase" evidence="4">
    <location>
        <begin position="410"/>
        <end position="480"/>
    </location>
</feature>
<dbReference type="AlphaFoldDB" id="A0A0G4H100"/>